<sequence>MLLKITIQNKFQFRMIPSFRELFLK</sequence>
<comment type="caution">
    <text evidence="1">The sequence shown here is derived from an EMBL/GenBank/DDBJ whole genome shotgun (WGS) entry which is preliminary data.</text>
</comment>
<dbReference type="EMBL" id="DPVV01000155">
    <property type="protein sequence ID" value="HCL01663.1"/>
    <property type="molecule type" value="Genomic_DNA"/>
</dbReference>
<evidence type="ECO:0000313" key="1">
    <source>
        <dbReference type="EMBL" id="HCL01663.1"/>
    </source>
</evidence>
<protein>
    <submittedName>
        <fullName evidence="1">RNA polymerase sporulation sigma factor SigE</fullName>
    </submittedName>
</protein>
<feature type="non-terminal residue" evidence="1">
    <location>
        <position position="25"/>
    </location>
</feature>
<organism evidence="1 2">
    <name type="scientific">Lachnoclostridium phytofermentans</name>
    <dbReference type="NCBI Taxonomy" id="66219"/>
    <lineage>
        <taxon>Bacteria</taxon>
        <taxon>Bacillati</taxon>
        <taxon>Bacillota</taxon>
        <taxon>Clostridia</taxon>
        <taxon>Lachnospirales</taxon>
        <taxon>Lachnospiraceae</taxon>
    </lineage>
</organism>
<proteinExistence type="predicted"/>
<gene>
    <name evidence="1" type="ORF">DHW61_04480</name>
</gene>
<name>A0A3D2X4T6_9FIRM</name>
<evidence type="ECO:0000313" key="2">
    <source>
        <dbReference type="Proteomes" id="UP000262969"/>
    </source>
</evidence>
<reference evidence="1 2" key="1">
    <citation type="journal article" date="2018" name="Nat. Biotechnol.">
        <title>A standardized bacterial taxonomy based on genome phylogeny substantially revises the tree of life.</title>
        <authorList>
            <person name="Parks D.H."/>
            <person name="Chuvochina M."/>
            <person name="Waite D.W."/>
            <person name="Rinke C."/>
            <person name="Skarshewski A."/>
            <person name="Chaumeil P.A."/>
            <person name="Hugenholtz P."/>
        </authorList>
    </citation>
    <scope>NUCLEOTIDE SEQUENCE [LARGE SCALE GENOMIC DNA]</scope>
    <source>
        <strain evidence="1">UBA11728</strain>
    </source>
</reference>
<accession>A0A3D2X4T6</accession>
<dbReference type="Proteomes" id="UP000262969">
    <property type="component" value="Unassembled WGS sequence"/>
</dbReference>
<dbReference type="AlphaFoldDB" id="A0A3D2X4T6"/>